<dbReference type="PANTHER" id="PTHR43806:SF58">
    <property type="entry name" value="ALKALINE PROTEASE 1-RELATED"/>
    <property type="match status" value="1"/>
</dbReference>
<evidence type="ECO:0000256" key="8">
    <source>
        <dbReference type="RuleBase" id="RU003355"/>
    </source>
</evidence>
<dbReference type="InterPro" id="IPR036852">
    <property type="entry name" value="Peptidase_S8/S53_dom_sf"/>
</dbReference>
<comment type="similarity">
    <text evidence="1 7 8">Belongs to the peptidase S8 family.</text>
</comment>
<dbReference type="PROSITE" id="PS00138">
    <property type="entry name" value="SUBTILASE_SER"/>
    <property type="match status" value="1"/>
</dbReference>
<feature type="active site" description="Charge relay system" evidence="7">
    <location>
        <position position="180"/>
    </location>
</feature>
<dbReference type="PANTHER" id="PTHR43806">
    <property type="entry name" value="PEPTIDASE S8"/>
    <property type="match status" value="1"/>
</dbReference>
<dbReference type="InterPro" id="IPR034193">
    <property type="entry name" value="PCSK9_ProteinaseK-like"/>
</dbReference>
<dbReference type="Pfam" id="PF00082">
    <property type="entry name" value="Peptidase_S8"/>
    <property type="match status" value="1"/>
</dbReference>
<sequence length="404" mass="41655">MRLSFLLSLLPLVAASPAGKRAEPAPILSARGETKDIIADKYIVKFKEGSSLAGLEEAFESVGEKPDTVYSEGVFIGFAGKMSSLTLEAVRQHPDVEYIEQASLMSAQGYITQGRSSWGPARISHRKPNSNQYNYDESAGEGTCSYIIDSGIDADHPEFEGRATDLGRWGPGPDHDDCLHGTHVAGIIGSKTYGVAKKTQLFGLKVLSYSAQDGGGGGGGGGGCLGDNSDIIAGVNAVAKDAAKRHCPNGVFVNMSLGGGYSRALNDAVDNLAGRGIFVAVAAGNKNKDASGVSPASAKNVCCVGGTDSSDHRYVDSNYGANVDVAAPGVVVLSTFPNGRTGYMTGTSMATPHVAGLAAYLAAKDGVSGPDICSTIQDSATANAIVDQIRGTKNLIAFNGNPRG</sequence>
<dbReference type="InterPro" id="IPR023828">
    <property type="entry name" value="Peptidase_S8_Ser-AS"/>
</dbReference>
<evidence type="ECO:0000313" key="13">
    <source>
        <dbReference type="Proteomes" id="UP000235728"/>
    </source>
</evidence>
<dbReference type="OMA" id="DARWANS"/>
<accession>A0A2N6NWQ5</accession>
<dbReference type="AlphaFoldDB" id="A0A2N6NWQ5"/>
<dbReference type="FunFam" id="3.40.50.200:FF:000014">
    <property type="entry name" value="Proteinase K"/>
    <property type="match status" value="1"/>
</dbReference>
<evidence type="ECO:0000256" key="7">
    <source>
        <dbReference type="PROSITE-ProRule" id="PRU01240"/>
    </source>
</evidence>
<evidence type="ECO:0000256" key="5">
    <source>
        <dbReference type="ARBA" id="ARBA00022825"/>
    </source>
</evidence>
<dbReference type="InterPro" id="IPR000209">
    <property type="entry name" value="Peptidase_S8/S53_dom"/>
</dbReference>
<dbReference type="Gene3D" id="3.40.50.200">
    <property type="entry name" value="Peptidase S8/S53 domain"/>
    <property type="match status" value="1"/>
</dbReference>
<dbReference type="PRINTS" id="PR00723">
    <property type="entry name" value="SUBTILISIN"/>
</dbReference>
<evidence type="ECO:0000259" key="11">
    <source>
        <dbReference type="Pfam" id="PF05922"/>
    </source>
</evidence>
<evidence type="ECO:0000259" key="10">
    <source>
        <dbReference type="Pfam" id="PF00082"/>
    </source>
</evidence>
<evidence type="ECO:0000256" key="9">
    <source>
        <dbReference type="SAM" id="SignalP"/>
    </source>
</evidence>
<dbReference type="Gene3D" id="3.30.70.80">
    <property type="entry name" value="Peptidase S8 propeptide/proteinase inhibitor I9"/>
    <property type="match status" value="1"/>
</dbReference>
<organism evidence="12 13">
    <name type="scientific">Beauveria bassiana</name>
    <name type="common">White muscardine disease fungus</name>
    <name type="synonym">Tritirachium shiotae</name>
    <dbReference type="NCBI Taxonomy" id="176275"/>
    <lineage>
        <taxon>Eukaryota</taxon>
        <taxon>Fungi</taxon>
        <taxon>Dikarya</taxon>
        <taxon>Ascomycota</taxon>
        <taxon>Pezizomycotina</taxon>
        <taxon>Sordariomycetes</taxon>
        <taxon>Hypocreomycetidae</taxon>
        <taxon>Hypocreales</taxon>
        <taxon>Cordycipitaceae</taxon>
        <taxon>Beauveria</taxon>
    </lineage>
</organism>
<evidence type="ECO:0000256" key="3">
    <source>
        <dbReference type="ARBA" id="ARBA00022729"/>
    </source>
</evidence>
<dbReference type="PROSITE" id="PS00136">
    <property type="entry name" value="SUBTILASE_ASP"/>
    <property type="match status" value="1"/>
</dbReference>
<dbReference type="PROSITE" id="PS00137">
    <property type="entry name" value="SUBTILASE_HIS"/>
    <property type="match status" value="1"/>
</dbReference>
<gene>
    <name evidence="12" type="primary">PR1_2</name>
    <name evidence="12" type="ORF">BM221_001783</name>
</gene>
<dbReference type="SUPFAM" id="SSF54897">
    <property type="entry name" value="Protease propeptides/inhibitors"/>
    <property type="match status" value="1"/>
</dbReference>
<feature type="domain" description="Peptidase S8/S53" evidence="10">
    <location>
        <begin position="147"/>
        <end position="388"/>
    </location>
</feature>
<dbReference type="GO" id="GO:0004252">
    <property type="term" value="F:serine-type endopeptidase activity"/>
    <property type="evidence" value="ECO:0007669"/>
    <property type="project" value="UniProtKB-UniRule"/>
</dbReference>
<comment type="caution">
    <text evidence="12">The sequence shown here is derived from an EMBL/GenBank/DDBJ whole genome shotgun (WGS) entry which is preliminary data.</text>
</comment>
<dbReference type="GO" id="GO:0006508">
    <property type="term" value="P:proteolysis"/>
    <property type="evidence" value="ECO:0007669"/>
    <property type="project" value="UniProtKB-KW"/>
</dbReference>
<keyword evidence="2 7" id="KW-0645">Protease</keyword>
<dbReference type="SUPFAM" id="SSF52743">
    <property type="entry name" value="Subtilisin-like"/>
    <property type="match status" value="1"/>
</dbReference>
<evidence type="ECO:0000256" key="6">
    <source>
        <dbReference type="ARBA" id="ARBA00023157"/>
    </source>
</evidence>
<evidence type="ECO:0000256" key="1">
    <source>
        <dbReference type="ARBA" id="ARBA00011073"/>
    </source>
</evidence>
<proteinExistence type="inferred from homology"/>
<keyword evidence="3 9" id="KW-0732">Signal</keyword>
<dbReference type="InterPro" id="IPR050131">
    <property type="entry name" value="Peptidase_S8_subtilisin-like"/>
</dbReference>
<feature type="domain" description="Inhibitor I9" evidence="11">
    <location>
        <begin position="42"/>
        <end position="102"/>
    </location>
</feature>
<protein>
    <submittedName>
        <fullName evidence="12">Cuticle-degrading protease</fullName>
    </submittedName>
</protein>
<evidence type="ECO:0000256" key="4">
    <source>
        <dbReference type="ARBA" id="ARBA00022801"/>
    </source>
</evidence>
<keyword evidence="6" id="KW-1015">Disulfide bond</keyword>
<dbReference type="PROSITE" id="PS51892">
    <property type="entry name" value="SUBTILASE"/>
    <property type="match status" value="1"/>
</dbReference>
<feature type="chain" id="PRO_5014769516" evidence="9">
    <location>
        <begin position="16"/>
        <end position="404"/>
    </location>
</feature>
<dbReference type="InterPro" id="IPR015500">
    <property type="entry name" value="Peptidase_S8_subtilisin-rel"/>
</dbReference>
<dbReference type="Proteomes" id="UP000235728">
    <property type="component" value="Unassembled WGS sequence"/>
</dbReference>
<dbReference type="Pfam" id="PF05922">
    <property type="entry name" value="Inhibitor_I9"/>
    <property type="match status" value="1"/>
</dbReference>
<dbReference type="InterPro" id="IPR010259">
    <property type="entry name" value="S8pro/Inhibitor_I9"/>
</dbReference>
<evidence type="ECO:0000313" key="12">
    <source>
        <dbReference type="EMBL" id="PMB71687.1"/>
    </source>
</evidence>
<keyword evidence="4 7" id="KW-0378">Hydrolase</keyword>
<name>A0A2N6NWQ5_BEABA</name>
<evidence type="ECO:0000256" key="2">
    <source>
        <dbReference type="ARBA" id="ARBA00022670"/>
    </source>
</evidence>
<keyword evidence="5 7" id="KW-0720">Serine protease</keyword>
<feature type="active site" description="Charge relay system" evidence="7">
    <location>
        <position position="149"/>
    </location>
</feature>
<dbReference type="InterPro" id="IPR023827">
    <property type="entry name" value="Peptidase_S8_Asp-AS"/>
</dbReference>
<dbReference type="GO" id="GO:0005576">
    <property type="term" value="C:extracellular region"/>
    <property type="evidence" value="ECO:0007669"/>
    <property type="project" value="UniProtKB-ARBA"/>
</dbReference>
<dbReference type="InterPro" id="IPR037045">
    <property type="entry name" value="S8pro/Inhibitor_I9_sf"/>
</dbReference>
<feature type="active site" description="Charge relay system" evidence="7">
    <location>
        <position position="348"/>
    </location>
</feature>
<reference evidence="12 13" key="1">
    <citation type="journal article" date="2016" name="Appl. Microbiol. Biotechnol.">
        <title>Characterization of T-DNA insertion mutants with decreased virulence in the entomopathogenic fungus Beauveria bassiana JEF-007.</title>
        <authorList>
            <person name="Kim S."/>
            <person name="Lee S.J."/>
            <person name="Nai Y.S."/>
            <person name="Yu J.S."/>
            <person name="Lee M.R."/>
            <person name="Yang Y.T."/>
            <person name="Kim J.S."/>
        </authorList>
    </citation>
    <scope>NUCLEOTIDE SEQUENCE [LARGE SCALE GENOMIC DNA]</scope>
    <source>
        <strain evidence="12 13">JEF-007</strain>
    </source>
</reference>
<dbReference type="InterPro" id="IPR022398">
    <property type="entry name" value="Peptidase_S8_His-AS"/>
</dbReference>
<dbReference type="CDD" id="cd04077">
    <property type="entry name" value="Peptidases_S8_PCSK9_ProteinaseK_like"/>
    <property type="match status" value="1"/>
</dbReference>
<dbReference type="EMBL" id="MRVG01000002">
    <property type="protein sequence ID" value="PMB71687.1"/>
    <property type="molecule type" value="Genomic_DNA"/>
</dbReference>
<feature type="signal peptide" evidence="9">
    <location>
        <begin position="1"/>
        <end position="15"/>
    </location>
</feature>